<keyword evidence="6" id="KW-0813">Transport</keyword>
<keyword evidence="10" id="KW-1185">Reference proteome</keyword>
<dbReference type="InterPro" id="IPR002898">
    <property type="entry name" value="MotA_ExbB_proton_chnl"/>
</dbReference>
<organism evidence="9 10">
    <name type="scientific">Insolitispirillum peregrinum</name>
    <dbReference type="NCBI Taxonomy" id="80876"/>
    <lineage>
        <taxon>Bacteria</taxon>
        <taxon>Pseudomonadati</taxon>
        <taxon>Pseudomonadota</taxon>
        <taxon>Alphaproteobacteria</taxon>
        <taxon>Rhodospirillales</taxon>
        <taxon>Novispirillaceae</taxon>
        <taxon>Insolitispirillum</taxon>
    </lineage>
</organism>
<evidence type="ECO:0000256" key="6">
    <source>
        <dbReference type="RuleBase" id="RU004057"/>
    </source>
</evidence>
<evidence type="ECO:0000259" key="8">
    <source>
        <dbReference type="Pfam" id="PF01618"/>
    </source>
</evidence>
<dbReference type="PANTHER" id="PTHR30625:SF3">
    <property type="entry name" value="TOL-PAL SYSTEM PROTEIN TOLQ"/>
    <property type="match status" value="1"/>
</dbReference>
<evidence type="ECO:0000256" key="4">
    <source>
        <dbReference type="ARBA" id="ARBA00022989"/>
    </source>
</evidence>
<keyword evidence="5 7" id="KW-0472">Membrane</keyword>
<dbReference type="Pfam" id="PF01618">
    <property type="entry name" value="MotA_ExbB"/>
    <property type="match status" value="1"/>
</dbReference>
<feature type="domain" description="MotA/TolQ/ExbB proton channel" evidence="8">
    <location>
        <begin position="92"/>
        <end position="189"/>
    </location>
</feature>
<comment type="similarity">
    <text evidence="6">Belongs to the exbB/tolQ family.</text>
</comment>
<feature type="transmembrane region" description="Helical" evidence="7">
    <location>
        <begin position="165"/>
        <end position="186"/>
    </location>
</feature>
<evidence type="ECO:0000256" key="2">
    <source>
        <dbReference type="ARBA" id="ARBA00022475"/>
    </source>
</evidence>
<sequence length="220" mass="22703">MPPVDLSLSSLLLQATAGVQVVLLVLAGCSVLCWGVIAEKVLVLGRFQRQARAFDHWVRSGATAIPASQPLTRRLIDAAGQEGSKTAVGDTLNAQRDRLERALRDGVAAECLAVEKRLPLLATLGSASPFIGLFGTVWGIMHAFLGIAQSQNTSLATVAPGIAEALITTAVGLAVAIPASVAYNACASVQGRVSRLLCLSVAELVRQTALPATGGRADAA</sequence>
<dbReference type="PANTHER" id="PTHR30625">
    <property type="entry name" value="PROTEIN TOLQ"/>
    <property type="match status" value="1"/>
</dbReference>
<dbReference type="EMBL" id="FTOA01000006">
    <property type="protein sequence ID" value="SIT08067.1"/>
    <property type="molecule type" value="Genomic_DNA"/>
</dbReference>
<dbReference type="AlphaFoldDB" id="A0A1N7PC28"/>
<dbReference type="InterPro" id="IPR050790">
    <property type="entry name" value="ExbB/TolQ_transport"/>
</dbReference>
<feature type="transmembrane region" description="Helical" evidence="7">
    <location>
        <begin position="120"/>
        <end position="145"/>
    </location>
</feature>
<comment type="subcellular location">
    <subcellularLocation>
        <location evidence="1">Cell membrane</location>
        <topology evidence="1">Multi-pass membrane protein</topology>
    </subcellularLocation>
    <subcellularLocation>
        <location evidence="6">Membrane</location>
        <topology evidence="6">Multi-pass membrane protein</topology>
    </subcellularLocation>
</comment>
<keyword evidence="6" id="KW-0653">Protein transport</keyword>
<protein>
    <submittedName>
        <fullName evidence="9">Biopolymer transport protein TolQ</fullName>
    </submittedName>
</protein>
<dbReference type="GO" id="GO:0017038">
    <property type="term" value="P:protein import"/>
    <property type="evidence" value="ECO:0007669"/>
    <property type="project" value="TreeGrafter"/>
</dbReference>
<dbReference type="Proteomes" id="UP000185678">
    <property type="component" value="Unassembled WGS sequence"/>
</dbReference>
<dbReference type="STRING" id="80876.SAMN05421779_106212"/>
<dbReference type="GO" id="GO:0005886">
    <property type="term" value="C:plasma membrane"/>
    <property type="evidence" value="ECO:0007669"/>
    <property type="project" value="UniProtKB-SubCell"/>
</dbReference>
<feature type="transmembrane region" description="Helical" evidence="7">
    <location>
        <begin position="12"/>
        <end position="37"/>
    </location>
</feature>
<accession>A0A1N7PC28</accession>
<reference evidence="9 10" key="1">
    <citation type="submission" date="2017-01" db="EMBL/GenBank/DDBJ databases">
        <authorList>
            <person name="Mah S.A."/>
            <person name="Swanson W.J."/>
            <person name="Moy G.W."/>
            <person name="Vacquier V.D."/>
        </authorList>
    </citation>
    <scope>NUCLEOTIDE SEQUENCE [LARGE SCALE GENOMIC DNA]</scope>
    <source>
        <strain evidence="9 10">DSM 11589</strain>
    </source>
</reference>
<evidence type="ECO:0000256" key="7">
    <source>
        <dbReference type="SAM" id="Phobius"/>
    </source>
</evidence>
<dbReference type="RefSeq" id="WP_076401516.1">
    <property type="nucleotide sequence ID" value="NZ_FTOA01000006.1"/>
</dbReference>
<evidence type="ECO:0000256" key="5">
    <source>
        <dbReference type="ARBA" id="ARBA00023136"/>
    </source>
</evidence>
<name>A0A1N7PC28_9PROT</name>
<evidence type="ECO:0000256" key="3">
    <source>
        <dbReference type="ARBA" id="ARBA00022692"/>
    </source>
</evidence>
<keyword evidence="2" id="KW-1003">Cell membrane</keyword>
<evidence type="ECO:0000313" key="9">
    <source>
        <dbReference type="EMBL" id="SIT08067.1"/>
    </source>
</evidence>
<evidence type="ECO:0000313" key="10">
    <source>
        <dbReference type="Proteomes" id="UP000185678"/>
    </source>
</evidence>
<keyword evidence="3 7" id="KW-0812">Transmembrane</keyword>
<keyword evidence="4 7" id="KW-1133">Transmembrane helix</keyword>
<gene>
    <name evidence="9" type="ORF">SAMN05421779_106212</name>
</gene>
<proteinExistence type="inferred from homology"/>
<evidence type="ECO:0000256" key="1">
    <source>
        <dbReference type="ARBA" id="ARBA00004651"/>
    </source>
</evidence>
<dbReference type="OrthoDB" id="9805133at2"/>